<accession>A0AC35UHH2</accession>
<evidence type="ECO:0000313" key="1">
    <source>
        <dbReference type="Proteomes" id="UP000095286"/>
    </source>
</evidence>
<name>A0AC35UHH2_9BILA</name>
<proteinExistence type="predicted"/>
<evidence type="ECO:0000313" key="2">
    <source>
        <dbReference type="WBParaSite" id="RSKR_0001162500.1"/>
    </source>
</evidence>
<organism evidence="1 2">
    <name type="scientific">Rhabditophanes sp. KR3021</name>
    <dbReference type="NCBI Taxonomy" id="114890"/>
    <lineage>
        <taxon>Eukaryota</taxon>
        <taxon>Metazoa</taxon>
        <taxon>Ecdysozoa</taxon>
        <taxon>Nematoda</taxon>
        <taxon>Chromadorea</taxon>
        <taxon>Rhabditida</taxon>
        <taxon>Tylenchina</taxon>
        <taxon>Panagrolaimomorpha</taxon>
        <taxon>Strongyloidoidea</taxon>
        <taxon>Alloionematidae</taxon>
        <taxon>Rhabditophanes</taxon>
    </lineage>
</organism>
<sequence length="209" mass="23929">MVNGSLGGVLFLLQPAIQKNLESIKKYDIEWKQLHDQLAVSVEAYSKAISSNAKYTEQLRLFTECQQLSAKIRKVSQEKHILTKDGSELANKHFEQITKIRANLAESINEATTLEIPVRKRANKRGARKKEIQAEIAHNEITEVLNLDITEKLKHEPLYCTCRKTSYGEMIECENNKCPEQWFHLRCVGLEVAPPESAVWYCDACRGHF</sequence>
<protein>
    <submittedName>
        <fullName evidence="2">PHD-type domain-containing protein</fullName>
    </submittedName>
</protein>
<dbReference type="Proteomes" id="UP000095286">
    <property type="component" value="Unplaced"/>
</dbReference>
<reference evidence="2" key="1">
    <citation type="submission" date="2016-11" db="UniProtKB">
        <authorList>
            <consortium name="WormBaseParasite"/>
        </authorList>
    </citation>
    <scope>IDENTIFICATION</scope>
    <source>
        <strain evidence="2">KR3021</strain>
    </source>
</reference>
<dbReference type="WBParaSite" id="RSKR_0001162500.1">
    <property type="protein sequence ID" value="RSKR_0001162500.1"/>
    <property type="gene ID" value="RSKR_0001162500"/>
</dbReference>